<evidence type="ECO:0000313" key="1">
    <source>
        <dbReference type="EMBL" id="GET40041.1"/>
    </source>
</evidence>
<keyword evidence="2" id="KW-1185">Reference proteome</keyword>
<dbReference type="EMBL" id="BLAY01000080">
    <property type="protein sequence ID" value="GET40041.1"/>
    <property type="molecule type" value="Genomic_DNA"/>
</dbReference>
<reference evidence="1" key="1">
    <citation type="submission" date="2019-10" db="EMBL/GenBank/DDBJ databases">
        <title>Draft genome sequece of Microseira wollei NIES-4236.</title>
        <authorList>
            <person name="Yamaguchi H."/>
            <person name="Suzuki S."/>
            <person name="Kawachi M."/>
        </authorList>
    </citation>
    <scope>NUCLEOTIDE SEQUENCE</scope>
    <source>
        <strain evidence="1">NIES-4236</strain>
    </source>
</reference>
<name>A0AAV3XEX2_9CYAN</name>
<sequence length="95" mass="10575">MKLENLEDGPIKFDLSEEELEAIKGGISADLSIDAAGKFPVRISPIRICPDDTIDFPIRIGVIRICPPPPPCWKYKWCVIEIKAYPIDPIPAESV</sequence>
<accession>A0AAV3XEX2</accession>
<proteinExistence type="predicted"/>
<dbReference type="RefSeq" id="WP_226585797.1">
    <property type="nucleotide sequence ID" value="NZ_BLAY01000080.1"/>
</dbReference>
<organism evidence="1 2">
    <name type="scientific">Microseira wollei NIES-4236</name>
    <dbReference type="NCBI Taxonomy" id="2530354"/>
    <lineage>
        <taxon>Bacteria</taxon>
        <taxon>Bacillati</taxon>
        <taxon>Cyanobacteriota</taxon>
        <taxon>Cyanophyceae</taxon>
        <taxon>Oscillatoriophycideae</taxon>
        <taxon>Aerosakkonematales</taxon>
        <taxon>Aerosakkonemataceae</taxon>
        <taxon>Microseira</taxon>
    </lineage>
</organism>
<evidence type="ECO:0000313" key="2">
    <source>
        <dbReference type="Proteomes" id="UP001050975"/>
    </source>
</evidence>
<protein>
    <recommendedName>
        <fullName evidence="3">Bacteriocin</fullName>
    </recommendedName>
</protein>
<comment type="caution">
    <text evidence="1">The sequence shown here is derived from an EMBL/GenBank/DDBJ whole genome shotgun (WGS) entry which is preliminary data.</text>
</comment>
<dbReference type="AlphaFoldDB" id="A0AAV3XEX2"/>
<dbReference type="Proteomes" id="UP001050975">
    <property type="component" value="Unassembled WGS sequence"/>
</dbReference>
<evidence type="ECO:0008006" key="3">
    <source>
        <dbReference type="Google" id="ProtNLM"/>
    </source>
</evidence>
<gene>
    <name evidence="1" type="ORF">MiSe_48490</name>
</gene>